<reference evidence="1" key="1">
    <citation type="submission" date="2022-02" db="EMBL/GenBank/DDBJ databases">
        <title>Plant Genome Project.</title>
        <authorList>
            <person name="Zhang R.-G."/>
        </authorList>
    </citation>
    <scope>NUCLEOTIDE SEQUENCE</scope>
    <source>
        <strain evidence="1">AT1</strain>
    </source>
</reference>
<dbReference type="EMBL" id="CM046389">
    <property type="protein sequence ID" value="KAI8569556.1"/>
    <property type="molecule type" value="Genomic_DNA"/>
</dbReference>
<name>A0ACC0PWL6_RHOML</name>
<gene>
    <name evidence="1" type="ORF">RHMOL_Rhmol02G0287500</name>
</gene>
<sequence length="84" mass="9777">MSRARASKVLVFSCSLAATVYSFWRERNPRVFQGKSTEQSQLLLRISNEVWDFLSSRRKMKPSLEENRNFFVVNGFCQKILGQA</sequence>
<organism evidence="1 2">
    <name type="scientific">Rhododendron molle</name>
    <name type="common">Chinese azalea</name>
    <name type="synonym">Azalea mollis</name>
    <dbReference type="NCBI Taxonomy" id="49168"/>
    <lineage>
        <taxon>Eukaryota</taxon>
        <taxon>Viridiplantae</taxon>
        <taxon>Streptophyta</taxon>
        <taxon>Embryophyta</taxon>
        <taxon>Tracheophyta</taxon>
        <taxon>Spermatophyta</taxon>
        <taxon>Magnoliopsida</taxon>
        <taxon>eudicotyledons</taxon>
        <taxon>Gunneridae</taxon>
        <taxon>Pentapetalae</taxon>
        <taxon>asterids</taxon>
        <taxon>Ericales</taxon>
        <taxon>Ericaceae</taxon>
        <taxon>Ericoideae</taxon>
        <taxon>Rhodoreae</taxon>
        <taxon>Rhododendron</taxon>
    </lineage>
</organism>
<evidence type="ECO:0000313" key="1">
    <source>
        <dbReference type="EMBL" id="KAI8569556.1"/>
    </source>
</evidence>
<proteinExistence type="predicted"/>
<protein>
    <submittedName>
        <fullName evidence="1">Uncharacterized protein</fullName>
    </submittedName>
</protein>
<keyword evidence="2" id="KW-1185">Reference proteome</keyword>
<comment type="caution">
    <text evidence="1">The sequence shown here is derived from an EMBL/GenBank/DDBJ whole genome shotgun (WGS) entry which is preliminary data.</text>
</comment>
<dbReference type="Proteomes" id="UP001062846">
    <property type="component" value="Chromosome 2"/>
</dbReference>
<evidence type="ECO:0000313" key="2">
    <source>
        <dbReference type="Proteomes" id="UP001062846"/>
    </source>
</evidence>
<accession>A0ACC0PWL6</accession>